<dbReference type="EMBL" id="QRZA01000044">
    <property type="protein sequence ID" value="RGV30922.1"/>
    <property type="molecule type" value="Genomic_DNA"/>
</dbReference>
<reference evidence="2 3" key="1">
    <citation type="submission" date="2018-08" db="EMBL/GenBank/DDBJ databases">
        <title>A genome reference for cultivated species of the human gut microbiota.</title>
        <authorList>
            <person name="Zou Y."/>
            <person name="Xue W."/>
            <person name="Luo G."/>
        </authorList>
    </citation>
    <scope>NUCLEOTIDE SEQUENCE [LARGE SCALE GENOMIC DNA]</scope>
    <source>
        <strain evidence="2 3">AF14-49</strain>
    </source>
</reference>
<protein>
    <submittedName>
        <fullName evidence="2">DUF4843 domain-containing protein</fullName>
    </submittedName>
</protein>
<dbReference type="RefSeq" id="WP_118261527.1">
    <property type="nucleotide sequence ID" value="NZ_CALBWO010000042.1"/>
</dbReference>
<sequence length="248" mass="28871">MKKLHYILLGIIFASMFACSEADKEMFKGPDSICFRFPQTSDDIDEYRKLDSSLIFREDTVVYSFAFDMEATERVICIPVQIGGMATGHERTYMIEVEEYNGTQAGVHYEALRKEQVLGAEKTTDSLRVKFFRRDMDKVARKIGLRIKTGGDFVEGAQERLFLAIQVSDILEKPSWWDNWSDCFGTFHPIKYREWIKIYGGTGDLTGKRPDWWVAPLELTLILELKELFEREEFYDENNVRLTIPCTH</sequence>
<evidence type="ECO:0000313" key="3">
    <source>
        <dbReference type="Proteomes" id="UP000283589"/>
    </source>
</evidence>
<evidence type="ECO:0000313" key="2">
    <source>
        <dbReference type="EMBL" id="RGV30922.1"/>
    </source>
</evidence>
<dbReference type="Proteomes" id="UP000283589">
    <property type="component" value="Unassembled WGS sequence"/>
</dbReference>
<feature type="signal peptide" evidence="1">
    <location>
        <begin position="1"/>
        <end position="20"/>
    </location>
</feature>
<name>A0A412WUJ5_9BACT</name>
<evidence type="ECO:0000256" key="1">
    <source>
        <dbReference type="SAM" id="SignalP"/>
    </source>
</evidence>
<dbReference type="AlphaFoldDB" id="A0A412WUJ5"/>
<organism evidence="2 3">
    <name type="scientific">Butyricimonas virosa</name>
    <dbReference type="NCBI Taxonomy" id="544645"/>
    <lineage>
        <taxon>Bacteria</taxon>
        <taxon>Pseudomonadati</taxon>
        <taxon>Bacteroidota</taxon>
        <taxon>Bacteroidia</taxon>
        <taxon>Bacteroidales</taxon>
        <taxon>Odoribacteraceae</taxon>
        <taxon>Butyricimonas</taxon>
    </lineage>
</organism>
<proteinExistence type="predicted"/>
<keyword evidence="1" id="KW-0732">Signal</keyword>
<comment type="caution">
    <text evidence="2">The sequence shown here is derived from an EMBL/GenBank/DDBJ whole genome shotgun (WGS) entry which is preliminary data.</text>
</comment>
<gene>
    <name evidence="2" type="ORF">DWW18_19415</name>
</gene>
<dbReference type="PROSITE" id="PS51257">
    <property type="entry name" value="PROKAR_LIPOPROTEIN"/>
    <property type="match status" value="1"/>
</dbReference>
<dbReference type="InterPro" id="IPR032299">
    <property type="entry name" value="DUF4843"/>
</dbReference>
<dbReference type="Pfam" id="PF16132">
    <property type="entry name" value="DUF4843"/>
    <property type="match status" value="1"/>
</dbReference>
<feature type="chain" id="PRO_5019378245" evidence="1">
    <location>
        <begin position="21"/>
        <end position="248"/>
    </location>
</feature>
<accession>A0A412WUJ5</accession>